<comment type="caution">
    <text evidence="9">The sequence shown here is derived from an EMBL/GenBank/DDBJ whole genome shotgun (WGS) entry which is preliminary data.</text>
</comment>
<evidence type="ECO:0000256" key="6">
    <source>
        <dbReference type="ARBA" id="ARBA00023049"/>
    </source>
</evidence>
<reference evidence="9 10" key="1">
    <citation type="submission" date="2019-02" db="EMBL/GenBank/DDBJ databases">
        <title>Prokaryotic population dynamics and viral predation in marine succession experiment using metagenomics: the confinement effect.</title>
        <authorList>
            <person name="Haro-Moreno J.M."/>
            <person name="Rodriguez-Valera F."/>
            <person name="Lopez-Perez M."/>
        </authorList>
    </citation>
    <scope>NUCLEOTIDE SEQUENCE [LARGE SCALE GENOMIC DNA]</scope>
    <source>
        <strain evidence="9">MED-G169</strain>
    </source>
</reference>
<keyword evidence="4 7" id="KW-0378">Hydrolase</keyword>
<evidence type="ECO:0000256" key="7">
    <source>
        <dbReference type="RuleBase" id="RU003435"/>
    </source>
</evidence>
<evidence type="ECO:0000259" key="8">
    <source>
        <dbReference type="Pfam" id="PF01432"/>
    </source>
</evidence>
<keyword evidence="2 7" id="KW-0645">Protease</keyword>
<dbReference type="Gene3D" id="1.10.1370.10">
    <property type="entry name" value="Neurolysin, domain 3"/>
    <property type="match status" value="1"/>
</dbReference>
<evidence type="ECO:0000256" key="3">
    <source>
        <dbReference type="ARBA" id="ARBA00022723"/>
    </source>
</evidence>
<dbReference type="GO" id="GO:0016301">
    <property type="term" value="F:kinase activity"/>
    <property type="evidence" value="ECO:0007669"/>
    <property type="project" value="UniProtKB-KW"/>
</dbReference>
<evidence type="ECO:0000256" key="4">
    <source>
        <dbReference type="ARBA" id="ARBA00022801"/>
    </source>
</evidence>
<comment type="similarity">
    <text evidence="1 7">Belongs to the peptidase M3 family.</text>
</comment>
<dbReference type="InterPro" id="IPR001567">
    <property type="entry name" value="Pept_M3A_M3B_dom"/>
</dbReference>
<dbReference type="AlphaFoldDB" id="A0A520LN21"/>
<evidence type="ECO:0000256" key="1">
    <source>
        <dbReference type="ARBA" id="ARBA00006040"/>
    </source>
</evidence>
<gene>
    <name evidence="9" type="ORF">EVB02_01405</name>
</gene>
<feature type="domain" description="Peptidase M3A/M3B catalytic" evidence="8">
    <location>
        <begin position="244"/>
        <end position="672"/>
    </location>
</feature>
<keyword evidence="6 7" id="KW-0482">Metalloprotease</keyword>
<protein>
    <submittedName>
        <fullName evidence="9">Tetraacyldisaccharide 4'-kinase</fullName>
    </submittedName>
</protein>
<keyword evidence="9" id="KW-0808">Transferase</keyword>
<dbReference type="Proteomes" id="UP000318148">
    <property type="component" value="Unassembled WGS sequence"/>
</dbReference>
<evidence type="ECO:0000313" key="9">
    <source>
        <dbReference type="EMBL" id="RZO07648.1"/>
    </source>
</evidence>
<proteinExistence type="inferred from homology"/>
<keyword evidence="5 7" id="KW-0862">Zinc</keyword>
<organism evidence="9 10">
    <name type="scientific">SAR92 clade bacterium</name>
    <dbReference type="NCBI Taxonomy" id="2315479"/>
    <lineage>
        <taxon>Bacteria</taxon>
        <taxon>Pseudomonadati</taxon>
        <taxon>Pseudomonadota</taxon>
        <taxon>Gammaproteobacteria</taxon>
        <taxon>Cellvibrionales</taxon>
        <taxon>Porticoccaceae</taxon>
        <taxon>SAR92 clade</taxon>
    </lineage>
</organism>
<evidence type="ECO:0000256" key="2">
    <source>
        <dbReference type="ARBA" id="ARBA00022670"/>
    </source>
</evidence>
<dbReference type="InterPro" id="IPR045090">
    <property type="entry name" value="Pept_M3A_M3B"/>
</dbReference>
<evidence type="ECO:0000313" key="10">
    <source>
        <dbReference type="Proteomes" id="UP000318148"/>
    </source>
</evidence>
<dbReference type="PROSITE" id="PS51257">
    <property type="entry name" value="PROKAR_LIPOPROTEIN"/>
    <property type="match status" value="1"/>
</dbReference>
<name>A0A520LN21_9GAMM</name>
<comment type="cofactor">
    <cofactor evidence="7">
        <name>Zn(2+)</name>
        <dbReference type="ChEBI" id="CHEBI:29105"/>
    </cofactor>
    <text evidence="7">Binds 1 zinc ion.</text>
</comment>
<dbReference type="GO" id="GO:0006518">
    <property type="term" value="P:peptide metabolic process"/>
    <property type="evidence" value="ECO:0007669"/>
    <property type="project" value="TreeGrafter"/>
</dbReference>
<dbReference type="SUPFAM" id="SSF55486">
    <property type="entry name" value="Metalloproteases ('zincins'), catalytic domain"/>
    <property type="match status" value="1"/>
</dbReference>
<dbReference type="CDD" id="cd06455">
    <property type="entry name" value="M3A_TOP"/>
    <property type="match status" value="1"/>
</dbReference>
<dbReference type="PANTHER" id="PTHR11804:SF84">
    <property type="entry name" value="SACCHAROLYSIN"/>
    <property type="match status" value="1"/>
</dbReference>
<keyword evidence="9" id="KW-0418">Kinase</keyword>
<dbReference type="InterPro" id="IPR024077">
    <property type="entry name" value="Neurolysin/TOP_dom2"/>
</dbReference>
<dbReference type="PANTHER" id="PTHR11804">
    <property type="entry name" value="PROTEASE M3 THIMET OLIGOPEPTIDASE-RELATED"/>
    <property type="match status" value="1"/>
</dbReference>
<dbReference type="Gene3D" id="1.10.1370.40">
    <property type="match status" value="1"/>
</dbReference>
<dbReference type="EMBL" id="SHBO01000010">
    <property type="protein sequence ID" value="RZO07648.1"/>
    <property type="molecule type" value="Genomic_DNA"/>
</dbReference>
<accession>A0A520LN21</accession>
<dbReference type="GO" id="GO:0006508">
    <property type="term" value="P:proteolysis"/>
    <property type="evidence" value="ECO:0007669"/>
    <property type="project" value="UniProtKB-KW"/>
</dbReference>
<sequence length="678" mass="78232">MKKLLRYTQIFSFLLSATLLSSCQNKEHTDPKIPEEIIKVSNALDGWDYNIAPDSLTSMCENVIEESREILTRLENSNDEPTLQSVFQPYDEMGKSLQRIQHVWYMRSVHPDPEIRNAATICVQNYSSFATEISLSRKFFDRVALIETKSLNDPEKLMVKRKLRDFRKSGVDKSEEIRAKIKNLNERITEIGSNFDQTIREDTRYIETTLEALDGLPADFIASREADKNGKIKISTDYTDYFPIMQYAHNDELRRRLYVASKSIGSPSNSDNLMKLITKRHELASVLGYENYAALAMDGLMMQSPSRAAKFLNELGVAVKNASKNDLAVLLERQKKINPEATEIQAWQSSYLSNLVRQESYALDAKEVRRYFHFDKVQSGIFDLTESLFGVSIVSWKTDTWHEDVSAWEIQENGSPIGRFYLDMHPREDKYKHAAHWTLRSGLKNSDQLPLSGLATNFPKDYMEHNQVETYLHEFGHLLHNMFSGTQDWLDLTGMSMERDFVEAPSQMLEEWIWDKSTLQKFATNDAGEPIPDRLINKMNAARNFTKAMGTAQQLFYSNVSLSFYSKSPEEINLIEMLKDLQKEYSPYPYVDGTYFYNNFGHLNGYSSNYYIYQWSLAIATDLFERFKDEGLNNVAVASDYRRKILEVAGSKPADEFIEEFLGRPFSIEAYIDLLSNL</sequence>
<dbReference type="Pfam" id="PF01432">
    <property type="entry name" value="Peptidase_M3"/>
    <property type="match status" value="1"/>
</dbReference>
<dbReference type="GO" id="GO:0004222">
    <property type="term" value="F:metalloendopeptidase activity"/>
    <property type="evidence" value="ECO:0007669"/>
    <property type="project" value="InterPro"/>
</dbReference>
<dbReference type="GO" id="GO:0046872">
    <property type="term" value="F:metal ion binding"/>
    <property type="evidence" value="ECO:0007669"/>
    <property type="project" value="UniProtKB-UniRule"/>
</dbReference>
<keyword evidence="3 7" id="KW-0479">Metal-binding</keyword>
<evidence type="ECO:0000256" key="5">
    <source>
        <dbReference type="ARBA" id="ARBA00022833"/>
    </source>
</evidence>
<dbReference type="Gene3D" id="3.40.390.10">
    <property type="entry name" value="Collagenase (Catalytic Domain)"/>
    <property type="match status" value="1"/>
</dbReference>
<dbReference type="InterPro" id="IPR024079">
    <property type="entry name" value="MetalloPept_cat_dom_sf"/>
</dbReference>